<dbReference type="GO" id="GO:0042273">
    <property type="term" value="P:ribosomal large subunit biogenesis"/>
    <property type="evidence" value="ECO:0007669"/>
    <property type="project" value="UniProtKB-ARBA"/>
</dbReference>
<evidence type="ECO:0000256" key="4">
    <source>
        <dbReference type="ARBA" id="ARBA00022737"/>
    </source>
</evidence>
<dbReference type="InterPro" id="IPR027417">
    <property type="entry name" value="P-loop_NTPase"/>
</dbReference>
<keyword evidence="4" id="KW-0677">Repeat</keyword>
<feature type="domain" description="AAA+ ATPase" evidence="9">
    <location>
        <begin position="525"/>
        <end position="661"/>
    </location>
</feature>
<dbReference type="InterPro" id="IPR003593">
    <property type="entry name" value="AAA+_ATPase"/>
</dbReference>
<dbReference type="Gene3D" id="1.10.8.60">
    <property type="match status" value="2"/>
</dbReference>
<dbReference type="GO" id="GO:0005524">
    <property type="term" value="F:ATP binding"/>
    <property type="evidence" value="ECO:0007669"/>
    <property type="project" value="UniProtKB-KW"/>
</dbReference>
<evidence type="ECO:0000256" key="1">
    <source>
        <dbReference type="ARBA" id="ARBA00004123"/>
    </source>
</evidence>
<dbReference type="AlphaFoldDB" id="A0A899G086"/>
<keyword evidence="3" id="KW-0597">Phosphoprotein</keyword>
<keyword evidence="11" id="KW-1185">Reference proteome</keyword>
<evidence type="ECO:0000256" key="7">
    <source>
        <dbReference type="ARBA" id="ARBA00023242"/>
    </source>
</evidence>
<keyword evidence="6" id="KW-0067">ATP-binding</keyword>
<dbReference type="SMART" id="SM00382">
    <property type="entry name" value="AAA"/>
    <property type="match status" value="2"/>
</dbReference>
<keyword evidence="7" id="KW-0539">Nucleus</keyword>
<feature type="region of interest" description="Disordered" evidence="8">
    <location>
        <begin position="402"/>
        <end position="421"/>
    </location>
</feature>
<evidence type="ECO:0000256" key="6">
    <source>
        <dbReference type="ARBA" id="ARBA00022840"/>
    </source>
</evidence>
<dbReference type="SUPFAM" id="SSF52540">
    <property type="entry name" value="P-loop containing nucleoside triphosphate hydrolases"/>
    <property type="match status" value="2"/>
</dbReference>
<dbReference type="InterPro" id="IPR003960">
    <property type="entry name" value="ATPase_AAA_CS"/>
</dbReference>
<proteinExistence type="inferred from homology"/>
<evidence type="ECO:0000259" key="9">
    <source>
        <dbReference type="SMART" id="SM00382"/>
    </source>
</evidence>
<comment type="subcellular location">
    <subcellularLocation>
        <location evidence="1">Nucleus</location>
    </subcellularLocation>
</comment>
<dbReference type="InterPro" id="IPR003959">
    <property type="entry name" value="ATPase_AAA_core"/>
</dbReference>
<dbReference type="CDD" id="cd19518">
    <property type="entry name" value="RecA-like_NVL_r1-like"/>
    <property type="match status" value="1"/>
</dbReference>
<dbReference type="FunFam" id="1.10.8.60:FF:000110">
    <property type="entry name" value="Ribosome biogenesis ATPase RIX7"/>
    <property type="match status" value="1"/>
</dbReference>
<evidence type="ECO:0000313" key="11">
    <source>
        <dbReference type="Proteomes" id="UP000663699"/>
    </source>
</evidence>
<feature type="compositionally biased region" description="Basic and acidic residues" evidence="8">
    <location>
        <begin position="857"/>
        <end position="875"/>
    </location>
</feature>
<feature type="compositionally biased region" description="Low complexity" evidence="8">
    <location>
        <begin position="407"/>
        <end position="421"/>
    </location>
</feature>
<comment type="similarity">
    <text evidence="2">Belongs to the AAA ATPase family.</text>
</comment>
<evidence type="ECO:0000256" key="8">
    <source>
        <dbReference type="SAM" id="MobiDB-lite"/>
    </source>
</evidence>
<gene>
    <name evidence="10" type="ORF">MERGE_003152</name>
</gene>
<evidence type="ECO:0000313" key="10">
    <source>
        <dbReference type="EMBL" id="QSL66015.1"/>
    </source>
</evidence>
<protein>
    <recommendedName>
        <fullName evidence="9">AAA+ ATPase domain-containing protein</fullName>
    </recommendedName>
</protein>
<keyword evidence="5" id="KW-0547">Nucleotide-binding</keyword>
<evidence type="ECO:0000256" key="2">
    <source>
        <dbReference type="ARBA" id="ARBA00006914"/>
    </source>
</evidence>
<dbReference type="CDD" id="cd19530">
    <property type="entry name" value="RecA-like_NVL_r2-like"/>
    <property type="match status" value="1"/>
</dbReference>
<dbReference type="GO" id="GO:1990275">
    <property type="term" value="F:preribosome binding"/>
    <property type="evidence" value="ECO:0007669"/>
    <property type="project" value="TreeGrafter"/>
</dbReference>
<dbReference type="Proteomes" id="UP000663699">
    <property type="component" value="Chromosome 9"/>
</dbReference>
<dbReference type="Gene3D" id="3.40.50.300">
    <property type="entry name" value="P-loop containing nucleotide triphosphate hydrolases"/>
    <property type="match status" value="2"/>
</dbReference>
<reference evidence="10" key="1">
    <citation type="submission" date="2020-06" db="EMBL/GenBank/DDBJ databases">
        <title>Genomes of multiple members of Pneumocystis genus reveal paths to human pathogen Pneumocystis jirovecii.</title>
        <authorList>
            <person name="Cisse O.H."/>
            <person name="Ma L."/>
            <person name="Dekker J."/>
            <person name="Khil P."/>
            <person name="Jo J."/>
            <person name="Brenchley J."/>
            <person name="Blair R."/>
            <person name="Pahar B."/>
            <person name="Chabe M."/>
            <person name="Van Rompay K.A."/>
            <person name="Keesler R."/>
            <person name="Sukura A."/>
            <person name="Hirsch V."/>
            <person name="Kutty G."/>
            <person name="Liu Y."/>
            <person name="Peng L."/>
            <person name="Chen J."/>
            <person name="Song J."/>
            <person name="Weissenbacher-Lang C."/>
            <person name="Xu J."/>
            <person name="Upham N.S."/>
            <person name="Stajich J.E."/>
            <person name="Cuomo C.A."/>
            <person name="Cushion M.T."/>
            <person name="Kovacs J.A."/>
        </authorList>
    </citation>
    <scope>NUCLEOTIDE SEQUENCE</scope>
    <source>
        <strain evidence="10">2A</strain>
    </source>
</reference>
<name>A0A899G086_9ASCO</name>
<dbReference type="FunFam" id="3.40.50.300:FF:000018">
    <property type="entry name" value="Cell division control 48"/>
    <property type="match status" value="1"/>
</dbReference>
<evidence type="ECO:0000256" key="5">
    <source>
        <dbReference type="ARBA" id="ARBA00022741"/>
    </source>
</evidence>
<dbReference type="InterPro" id="IPR041569">
    <property type="entry name" value="AAA_lid_3"/>
</dbReference>
<dbReference type="PROSITE" id="PS00674">
    <property type="entry name" value="AAA"/>
    <property type="match status" value="1"/>
</dbReference>
<sequence>MKAKSRLSQSLDVKIWGYLQEYFDKFSRAPPSILDAYEYVQGRDSLLRRTKKQVLEMSIKRFFEEKRPEISDKLPGKSTGDVGEMGFPEKTALFRENLSKISANKDAGCVLNDENNALSQKEALKSGYYSLKNEEIVKDQFCDISGSKRKNKTEKINENYDPPKGILFDDLGGIDECIDEILEYIVMPLMHPEVYSYIGVLLHGPSGCGKTLLANAIASEIGLPFISISAPSIVSGMSGESEKKIRDMFNEAKSIAPCLIFIDEIDVVTPKRENAQREMERRIVAQFLTCMDDLSLDKTDGKPVLIIGATNRPDSLDPALRRAGRFDHEICLNVPSEIGREKILQTLLKKVRLSGDFDYRKLAKMTPGYVGADLSSLVTASGIVAIKRIFRLLQDNSSLNEKELPQSNMNSSSSLDKSNNQVSRTGLNSYISHDFQNTAIIQRFLKTYPNTLPDDVLSLMCITIDDFLEALPKIQPSSKREGFATVPDVTWADVGALKSIRMEMQMAIVQPIKNPELYERVGITAPSGVLLWGPPGCGKTLLAKAVANESRANFISVRGPELLNKYVGESERAVRQVFSRARASAPCIIFFDELDAIVPRRDDSLPESSARVVNTLLTELDGLNDRRGIYVIAATNRPDIIDPAMMRPGRLDKPLFVELPSEDERYEILKTLTKKTPISSSVDLLQIAKDQRCQNFSGADLAALVREAAVVALKNTFFIDSSSEKMLQNDFRDIPLYIEQDRYYNLNRRYGYLIIDWDSYMYKFGIRVAFSGTFGHPCVACLYIYSGRMTRSLKQQPLEGARFFSKHGYGGTAPNGTKKNGAGKANWGTEGSEIELSEYMKKGRRPSNPQSTSVKWMDFDRPSREGSPEAIKMDD</sequence>
<dbReference type="PANTHER" id="PTHR23077">
    <property type="entry name" value="AAA-FAMILY ATPASE"/>
    <property type="match status" value="1"/>
</dbReference>
<dbReference type="GO" id="GO:0005730">
    <property type="term" value="C:nucleolus"/>
    <property type="evidence" value="ECO:0007669"/>
    <property type="project" value="UniProtKB-ARBA"/>
</dbReference>
<dbReference type="GO" id="GO:0016887">
    <property type="term" value="F:ATP hydrolysis activity"/>
    <property type="evidence" value="ECO:0007669"/>
    <property type="project" value="InterPro"/>
</dbReference>
<dbReference type="Pfam" id="PF00004">
    <property type="entry name" value="AAA"/>
    <property type="match status" value="2"/>
</dbReference>
<feature type="region of interest" description="Disordered" evidence="8">
    <location>
        <begin position="838"/>
        <end position="875"/>
    </location>
</feature>
<dbReference type="Pfam" id="PF17862">
    <property type="entry name" value="AAA_lid_3"/>
    <property type="match status" value="2"/>
</dbReference>
<dbReference type="PANTHER" id="PTHR23077:SF171">
    <property type="entry name" value="NUCLEAR VALOSIN-CONTAINING PROTEIN-LIKE"/>
    <property type="match status" value="1"/>
</dbReference>
<dbReference type="FunFam" id="1.10.8.60:FF:000081">
    <property type="entry name" value="AAA family ATPase/60S ribosome export protein"/>
    <property type="match status" value="1"/>
</dbReference>
<dbReference type="OrthoDB" id="27435at2759"/>
<accession>A0A899G086</accession>
<dbReference type="InterPro" id="IPR050168">
    <property type="entry name" value="AAA_ATPase_domain"/>
</dbReference>
<feature type="domain" description="AAA+ ATPase" evidence="9">
    <location>
        <begin position="196"/>
        <end position="336"/>
    </location>
</feature>
<dbReference type="FunFam" id="3.40.50.300:FF:000365">
    <property type="entry name" value="Ribosome biogenesis ATPase RIX7"/>
    <property type="match status" value="1"/>
</dbReference>
<evidence type="ECO:0000256" key="3">
    <source>
        <dbReference type="ARBA" id="ARBA00022553"/>
    </source>
</evidence>
<organism evidence="10 11">
    <name type="scientific">Pneumocystis wakefieldiae</name>
    <dbReference type="NCBI Taxonomy" id="38082"/>
    <lineage>
        <taxon>Eukaryota</taxon>
        <taxon>Fungi</taxon>
        <taxon>Dikarya</taxon>
        <taxon>Ascomycota</taxon>
        <taxon>Taphrinomycotina</taxon>
        <taxon>Pneumocystomycetes</taxon>
        <taxon>Pneumocystaceae</taxon>
        <taxon>Pneumocystis</taxon>
    </lineage>
</organism>
<dbReference type="EMBL" id="CP054540">
    <property type="protein sequence ID" value="QSL66015.1"/>
    <property type="molecule type" value="Genomic_DNA"/>
</dbReference>
<dbReference type="GO" id="GO:0003723">
    <property type="term" value="F:RNA binding"/>
    <property type="evidence" value="ECO:0007669"/>
    <property type="project" value="TreeGrafter"/>
</dbReference>